<dbReference type="PANTHER" id="PTHR46033">
    <property type="entry name" value="PROTEIN MAIN-LIKE 2"/>
    <property type="match status" value="1"/>
</dbReference>
<feature type="domain" description="Aminotransferase-like plant mobile" evidence="1">
    <location>
        <begin position="80"/>
        <end position="423"/>
    </location>
</feature>
<dbReference type="PANTHER" id="PTHR46033:SF1">
    <property type="entry name" value="PROTEIN MAIN-LIKE 2"/>
    <property type="match status" value="1"/>
</dbReference>
<dbReference type="AlphaFoldDB" id="A0A2P2IP27"/>
<accession>A0A2P2IP27</accession>
<proteinExistence type="predicted"/>
<organism evidence="2">
    <name type="scientific">Rhizophora mucronata</name>
    <name type="common">Asiatic mangrove</name>
    <dbReference type="NCBI Taxonomy" id="61149"/>
    <lineage>
        <taxon>Eukaryota</taxon>
        <taxon>Viridiplantae</taxon>
        <taxon>Streptophyta</taxon>
        <taxon>Embryophyta</taxon>
        <taxon>Tracheophyta</taxon>
        <taxon>Spermatophyta</taxon>
        <taxon>Magnoliopsida</taxon>
        <taxon>eudicotyledons</taxon>
        <taxon>Gunneridae</taxon>
        <taxon>Pentapetalae</taxon>
        <taxon>rosids</taxon>
        <taxon>fabids</taxon>
        <taxon>Malpighiales</taxon>
        <taxon>Rhizophoraceae</taxon>
        <taxon>Rhizophora</taxon>
    </lineage>
</organism>
<dbReference type="InterPro" id="IPR019557">
    <property type="entry name" value="AminoTfrase-like_pln_mobile"/>
</dbReference>
<reference evidence="2" key="1">
    <citation type="submission" date="2018-02" db="EMBL/GenBank/DDBJ databases">
        <title>Rhizophora mucronata_Transcriptome.</title>
        <authorList>
            <person name="Meera S.P."/>
            <person name="Sreeshan A."/>
            <person name="Augustine A."/>
        </authorList>
    </citation>
    <scope>NUCLEOTIDE SEQUENCE</scope>
    <source>
        <tissue evidence="2">Leaf</tissue>
    </source>
</reference>
<dbReference type="InterPro" id="IPR044824">
    <property type="entry name" value="MAIN-like"/>
</dbReference>
<dbReference type="EMBL" id="GGEC01002459">
    <property type="protein sequence ID" value="MBW82942.1"/>
    <property type="molecule type" value="Transcribed_RNA"/>
</dbReference>
<evidence type="ECO:0000313" key="2">
    <source>
        <dbReference type="EMBL" id="MBW82942.1"/>
    </source>
</evidence>
<evidence type="ECO:0000259" key="1">
    <source>
        <dbReference type="Pfam" id="PF10536"/>
    </source>
</evidence>
<sequence>MTDTAQDSVAEESLVDAYGGHLCDNPGPIDASVLYDQKEHVSSAIWEGQERGALRCHEHTSKLDEWKLTAKQNELVEKAGFRHFIKIGAFSLDNQLISALVERWRKETNTFHLPVGELTITLNEVGIILGLPVDGEPVLGVAVKDSSTDLTCERLLGKTPSSNDRRGGSVKLSWLKESFSHCPENASIEDVEKYTRAYLLYLVGSTMFSTTGGNTVPVMYLPLFEDFDKAGKYAWGAAALAFLYRALGNATSKSQSTISGCLTLLQCWSYSHINIGRPKLSQDSTNDVFPLALRWKQKQIGQRAKCNLVQYRKALDSLQPCDVDWLPYQNADNIIPEDIKHDLILGRSKTTLVCIDKEEKHLPDRCLRQFGMCQPIPQEVQRVNVKTESAGHADSSCTEWQKRQENIVVCDDSLDDSKYKQWYSKITRKYVGRHTSLESLFRQTVAGMTKMLELAQTLSRDDMSPANKEIIAIIKNTLTKSLKNPLACPKDKLPTRSAKKRKLKEV</sequence>
<protein>
    <submittedName>
        <fullName evidence="2">Serine/threonine-protein phosphatase 7 long form homolog</fullName>
    </submittedName>
</protein>
<dbReference type="GO" id="GO:0010073">
    <property type="term" value="P:meristem maintenance"/>
    <property type="evidence" value="ECO:0007669"/>
    <property type="project" value="InterPro"/>
</dbReference>
<name>A0A2P2IP27_RHIMU</name>
<dbReference type="Pfam" id="PF10536">
    <property type="entry name" value="PMD"/>
    <property type="match status" value="1"/>
</dbReference>